<dbReference type="GO" id="GO:0016020">
    <property type="term" value="C:membrane"/>
    <property type="evidence" value="ECO:0007669"/>
    <property type="project" value="InterPro"/>
</dbReference>
<evidence type="ECO:0008006" key="3">
    <source>
        <dbReference type="Google" id="ProtNLM"/>
    </source>
</evidence>
<dbReference type="OrthoDB" id="6474464at2759"/>
<dbReference type="InterPro" id="IPR006813">
    <property type="entry name" value="Glyco_trans_17"/>
</dbReference>
<keyword evidence="1" id="KW-0472">Membrane</keyword>
<dbReference type="STRING" id="7370.A0A1I8MNQ2"/>
<dbReference type="VEuPathDB" id="VectorBase:MDOA006899"/>
<feature type="transmembrane region" description="Helical" evidence="1">
    <location>
        <begin position="73"/>
        <end position="92"/>
    </location>
</feature>
<evidence type="ECO:0000256" key="1">
    <source>
        <dbReference type="SAM" id="Phobius"/>
    </source>
</evidence>
<proteinExistence type="predicted"/>
<protein>
    <recommendedName>
        <fullName evidence="3">Beta-1,4-mannosyl-glycoprotein 4-beta-N-acetylglucosaminyltransferase</fullName>
    </recommendedName>
</protein>
<dbReference type="VEuPathDB" id="VectorBase:MDOMA2_005541"/>
<evidence type="ECO:0000313" key="2">
    <source>
        <dbReference type="EnsemblMetazoa" id="MDOA006899-PA"/>
    </source>
</evidence>
<dbReference type="PANTHER" id="PTHR12224">
    <property type="entry name" value="BETA-1,4-MANNOSYL-GLYCOPROTEIN BETA-1,4-N-ACETYLGLUCOSAMINYL-TRANSFERASE"/>
    <property type="match status" value="1"/>
</dbReference>
<dbReference type="GO" id="GO:0006044">
    <property type="term" value="P:N-acetylglucosamine metabolic process"/>
    <property type="evidence" value="ECO:0007669"/>
    <property type="project" value="TreeGrafter"/>
</dbReference>
<dbReference type="EnsemblMetazoa" id="MDOA006899-RA">
    <property type="protein sequence ID" value="MDOA006899-PA"/>
    <property type="gene ID" value="MDOA006899"/>
</dbReference>
<keyword evidence="1" id="KW-0812">Transmembrane</keyword>
<keyword evidence="1" id="KW-1133">Transmembrane helix</keyword>
<dbReference type="AlphaFoldDB" id="A0A1I8MNQ2"/>
<sequence>MHLRLGSSHHHPNGCDLAADTRYKDTMQLIKQPSFTTPLTAVGAVGQQLQQKEQQQQHQHHYHHSITKRTKRFFLWTILLIQFGFILCFWLMQLGLSGRLKESTGLTLVKPTQDGHGRINFIKPAESLKVSMNSLSRESQRKSNFQWSSRDLKFQQDFELQKARYNLTDAEKLMFGEPSLWCFKEGTSNDTKGAAADDDVNDTWPDNCSCLPQWHGQDCGQPEVIWRALMTAKNAFKLQNPTQAEAHRLVYMIEGHFISMDLLELQIQAVIKVVDYFIIHYRQQTPVNMKHLKTLKFKLKQMLPEHNYLLYHCRLPSANNCSSADVYRLFRQQQLLSNAIKPTDLFIYSNDQTILGHRALTFFKYYSSNVPLIVFRLKFIIYGFFWQHPDLTKLDGMISSFQQVDNSNSDPSHLKALQRRGTTTGQEEILVIGDLNHFGGWYCKYCQEPDEIIMELQQLTQQASGNNSHRSDQLQAIENVITFPKDKKHSLHIDSAYVQQLISSGLYLNDGQTGLVKVRRFADKYFAPSYAVQQSWKYGHLLVNIYESLDDVLADDNEDEMF</sequence>
<name>A0A1I8MNQ2_MUSDO</name>
<dbReference type="KEGG" id="mde:101895677"/>
<dbReference type="RefSeq" id="XP_005187152.2">
    <property type="nucleotide sequence ID" value="XM_005187095.4"/>
</dbReference>
<accession>A0A1I8MNQ2</accession>
<organism evidence="2">
    <name type="scientific">Musca domestica</name>
    <name type="common">House fly</name>
    <dbReference type="NCBI Taxonomy" id="7370"/>
    <lineage>
        <taxon>Eukaryota</taxon>
        <taxon>Metazoa</taxon>
        <taxon>Ecdysozoa</taxon>
        <taxon>Arthropoda</taxon>
        <taxon>Hexapoda</taxon>
        <taxon>Insecta</taxon>
        <taxon>Pterygota</taxon>
        <taxon>Neoptera</taxon>
        <taxon>Endopterygota</taxon>
        <taxon>Diptera</taxon>
        <taxon>Brachycera</taxon>
        <taxon>Muscomorpha</taxon>
        <taxon>Muscoidea</taxon>
        <taxon>Muscidae</taxon>
        <taxon>Musca</taxon>
    </lineage>
</organism>
<reference evidence="2" key="1">
    <citation type="submission" date="2020-05" db="UniProtKB">
        <authorList>
            <consortium name="EnsemblMetazoa"/>
        </authorList>
    </citation>
    <scope>IDENTIFICATION</scope>
    <source>
        <strain evidence="2">Aabys</strain>
    </source>
</reference>
<dbReference type="eggNOG" id="ENOG502QUBY">
    <property type="taxonomic scope" value="Eukaryota"/>
</dbReference>
<dbReference type="PANTHER" id="PTHR12224:SF0">
    <property type="entry name" value="BETA-1,4-MANNOSYL-GLYCOPROTEIN 4-BETA-N-ACETYLGLUCOSAMINYLTRANSFERASE"/>
    <property type="match status" value="1"/>
</dbReference>
<dbReference type="GO" id="GO:0003830">
    <property type="term" value="F:beta-1,4-mannosylglycoprotein 4-beta-N-acetylglucosaminyltransferase activity"/>
    <property type="evidence" value="ECO:0007669"/>
    <property type="project" value="InterPro"/>
</dbReference>
<gene>
    <name evidence="2" type="primary">101895677</name>
</gene>